<dbReference type="Pfam" id="PF00350">
    <property type="entry name" value="Dynamin_N"/>
    <property type="match status" value="1"/>
</dbReference>
<organism evidence="6 7">
    <name type="scientific">Striga hermonthica</name>
    <name type="common">Purple witchweed</name>
    <name type="synonym">Buchnera hermonthica</name>
    <dbReference type="NCBI Taxonomy" id="68872"/>
    <lineage>
        <taxon>Eukaryota</taxon>
        <taxon>Viridiplantae</taxon>
        <taxon>Streptophyta</taxon>
        <taxon>Embryophyta</taxon>
        <taxon>Tracheophyta</taxon>
        <taxon>Spermatophyta</taxon>
        <taxon>Magnoliopsida</taxon>
        <taxon>eudicotyledons</taxon>
        <taxon>Gunneridae</taxon>
        <taxon>Pentapetalae</taxon>
        <taxon>asterids</taxon>
        <taxon>lamiids</taxon>
        <taxon>Lamiales</taxon>
        <taxon>Orobanchaceae</taxon>
        <taxon>Buchnereae</taxon>
        <taxon>Striga</taxon>
    </lineage>
</organism>
<evidence type="ECO:0000313" key="6">
    <source>
        <dbReference type="EMBL" id="CAA0812170.1"/>
    </source>
</evidence>
<dbReference type="GO" id="GO:0008017">
    <property type="term" value="F:microtubule binding"/>
    <property type="evidence" value="ECO:0007669"/>
    <property type="project" value="TreeGrafter"/>
</dbReference>
<dbReference type="GO" id="GO:0005737">
    <property type="term" value="C:cytoplasm"/>
    <property type="evidence" value="ECO:0007669"/>
    <property type="project" value="TreeGrafter"/>
</dbReference>
<dbReference type="PROSITE" id="PS51718">
    <property type="entry name" value="G_DYNAMIN_2"/>
    <property type="match status" value="1"/>
</dbReference>
<reference evidence="6" key="1">
    <citation type="submission" date="2019-12" db="EMBL/GenBank/DDBJ databases">
        <authorList>
            <person name="Scholes J."/>
        </authorList>
    </citation>
    <scope>NUCLEOTIDE SEQUENCE</scope>
</reference>
<feature type="domain" description="Dynamin-type G" evidence="5">
    <location>
        <begin position="38"/>
        <end position="290"/>
    </location>
</feature>
<dbReference type="InterPro" id="IPR003130">
    <property type="entry name" value="GED"/>
</dbReference>
<dbReference type="InterPro" id="IPR022812">
    <property type="entry name" value="Dynamin"/>
</dbReference>
<comment type="caution">
    <text evidence="6">The sequence shown here is derived from an EMBL/GenBank/DDBJ whole genome shotgun (WGS) entry which is preliminary data.</text>
</comment>
<evidence type="ECO:0000313" key="7">
    <source>
        <dbReference type="Proteomes" id="UP001153555"/>
    </source>
</evidence>
<proteinExistence type="predicted"/>
<dbReference type="SMART" id="SM00302">
    <property type="entry name" value="GED"/>
    <property type="match status" value="1"/>
</dbReference>
<evidence type="ECO:0000256" key="1">
    <source>
        <dbReference type="ARBA" id="ARBA00022741"/>
    </source>
</evidence>
<gene>
    <name evidence="6" type="ORF">SHERM_12983</name>
</gene>
<evidence type="ECO:0000259" key="4">
    <source>
        <dbReference type="PROSITE" id="PS51388"/>
    </source>
</evidence>
<dbReference type="InterPro" id="IPR030381">
    <property type="entry name" value="G_DYNAMIN_dom"/>
</dbReference>
<keyword evidence="2" id="KW-0342">GTP-binding</keyword>
<sequence>MGLHHHHTAAMVSFYNNHLCPLFDTIDRLCHLEFIQENIQHPTIVVVGDQSSGKSSVLESLTGISLPPGTRVPLIMRFQNHPNPIPELSLEFSGRTMPTDEANVANAIILATEEIAGKGKGISNIPLTLNVKKSGVPDHLTMVDLPGITQVPILDQQISKIIMEYITLDKSIILNVLSASMNLNICESIRMSQQVDPTGQRTLAVVTKADKDPEGLFKKVTSNKVSIGLGYICVRNRVGVETYEEAREKEAQLFKSHHLLSGISRSMVGIAVLAQRLVQIQGKLIIKCLPQIKRNVNNRLSSDMDELSKLPDTITSPAEAWMAFDQILRNTTESLKKILLTGAFDEKDRLTKMLNRYSDEMQVKGESKDKEEFLVDEINVLEAMKRPIGVLWKMKPIGPPYLLPREAFLILLEKKVNGVSFMAFELIDTMWAYIEKVVISVVTKHSCNYPHLLSSMRQATLNLVAKKRKQSEVWVRDMIEMEKTTDYTRNPEYEALWSKLLANQNRFEEILKNDSKPTNMLIDGYGNVDISHLRGRATWVVLEAFDLKMRLTSYWKIVLGRLVDNTAMHLIFNLRNLVNKEMRPEINNEVMGVGWEGLERMLEESPVLAEKRKRLNNSVELLKESSDVVAKMFDDVICGISRLVTDLELVQSAITTGLEVRRLPDPTFSTTFNMS</sequence>
<keyword evidence="7" id="KW-1185">Reference proteome</keyword>
<dbReference type="GO" id="GO:0016020">
    <property type="term" value="C:membrane"/>
    <property type="evidence" value="ECO:0007669"/>
    <property type="project" value="TreeGrafter"/>
</dbReference>
<dbReference type="Gene3D" id="1.20.120.1240">
    <property type="entry name" value="Dynamin, middle domain"/>
    <property type="match status" value="1"/>
</dbReference>
<dbReference type="InterPro" id="IPR045063">
    <property type="entry name" value="Dynamin_N"/>
</dbReference>
<name>A0A9N7R5B5_STRHE</name>
<dbReference type="PRINTS" id="PR00195">
    <property type="entry name" value="DYNAMIN"/>
</dbReference>
<dbReference type="InterPro" id="IPR001401">
    <property type="entry name" value="Dynamin_GTPase"/>
</dbReference>
<dbReference type="InterPro" id="IPR020850">
    <property type="entry name" value="GED_dom"/>
</dbReference>
<accession>A0A9N7R5B5</accession>
<dbReference type="InterPro" id="IPR027417">
    <property type="entry name" value="P-loop_NTPase"/>
</dbReference>
<dbReference type="EMBL" id="CACSLK010009714">
    <property type="protein sequence ID" value="CAA0812170.1"/>
    <property type="molecule type" value="Genomic_DNA"/>
</dbReference>
<dbReference type="SUPFAM" id="SSF52540">
    <property type="entry name" value="P-loop containing nucleoside triphosphate hydrolases"/>
    <property type="match status" value="1"/>
</dbReference>
<keyword evidence="1" id="KW-0547">Nucleotide-binding</keyword>
<dbReference type="Proteomes" id="UP001153555">
    <property type="component" value="Unassembled WGS sequence"/>
</dbReference>
<dbReference type="Gene3D" id="3.40.50.300">
    <property type="entry name" value="P-loop containing nucleotide triphosphate hydrolases"/>
    <property type="match status" value="1"/>
</dbReference>
<evidence type="ECO:0000256" key="3">
    <source>
        <dbReference type="ARBA" id="ARBA00023175"/>
    </source>
</evidence>
<dbReference type="PANTHER" id="PTHR11566:SF173">
    <property type="entry name" value="DYNAMIN-RELATED PROTEIN 4C"/>
    <property type="match status" value="1"/>
</dbReference>
<dbReference type="PANTHER" id="PTHR11566">
    <property type="entry name" value="DYNAMIN"/>
    <property type="match status" value="1"/>
</dbReference>
<protein>
    <submittedName>
        <fullName evidence="6">Dynamin-related protein 4C</fullName>
    </submittedName>
</protein>
<dbReference type="PROSITE" id="PS51388">
    <property type="entry name" value="GED"/>
    <property type="match status" value="1"/>
</dbReference>
<keyword evidence="3" id="KW-0505">Motor protein</keyword>
<dbReference type="AlphaFoldDB" id="A0A9N7R5B5"/>
<dbReference type="GO" id="GO:0003924">
    <property type="term" value="F:GTPase activity"/>
    <property type="evidence" value="ECO:0007669"/>
    <property type="project" value="InterPro"/>
</dbReference>
<dbReference type="InterPro" id="IPR000375">
    <property type="entry name" value="Dynamin_stalk"/>
</dbReference>
<dbReference type="SMART" id="SM00053">
    <property type="entry name" value="DYNc"/>
    <property type="match status" value="1"/>
</dbReference>
<dbReference type="GO" id="GO:0005874">
    <property type="term" value="C:microtubule"/>
    <property type="evidence" value="ECO:0007669"/>
    <property type="project" value="TreeGrafter"/>
</dbReference>
<dbReference type="CDD" id="cd08771">
    <property type="entry name" value="DLP_1"/>
    <property type="match status" value="1"/>
</dbReference>
<dbReference type="Pfam" id="PF01031">
    <property type="entry name" value="Dynamin_M"/>
    <property type="match status" value="1"/>
</dbReference>
<feature type="domain" description="GED" evidence="4">
    <location>
        <begin position="544"/>
        <end position="637"/>
    </location>
</feature>
<dbReference type="Pfam" id="PF02212">
    <property type="entry name" value="GED"/>
    <property type="match status" value="1"/>
</dbReference>
<evidence type="ECO:0000256" key="2">
    <source>
        <dbReference type="ARBA" id="ARBA00023134"/>
    </source>
</evidence>
<dbReference type="OrthoDB" id="5061070at2759"/>
<evidence type="ECO:0000259" key="5">
    <source>
        <dbReference type="PROSITE" id="PS51718"/>
    </source>
</evidence>
<dbReference type="GO" id="GO:0005525">
    <property type="term" value="F:GTP binding"/>
    <property type="evidence" value="ECO:0007669"/>
    <property type="project" value="InterPro"/>
</dbReference>